<reference evidence="2" key="1">
    <citation type="journal article" date="2022" name="bioRxiv">
        <title>Sequencing and chromosome-scale assembly of the giantPleurodeles waltlgenome.</title>
        <authorList>
            <person name="Brown T."/>
            <person name="Elewa A."/>
            <person name="Iarovenko S."/>
            <person name="Subramanian E."/>
            <person name="Araus A.J."/>
            <person name="Petzold A."/>
            <person name="Susuki M."/>
            <person name="Suzuki K.-i.T."/>
            <person name="Hayashi T."/>
            <person name="Toyoda A."/>
            <person name="Oliveira C."/>
            <person name="Osipova E."/>
            <person name="Leigh N.D."/>
            <person name="Simon A."/>
            <person name="Yun M.H."/>
        </authorList>
    </citation>
    <scope>NUCLEOTIDE SEQUENCE</scope>
    <source>
        <strain evidence="2">20211129_DDA</strain>
        <tissue evidence="2">Liver</tissue>
    </source>
</reference>
<protein>
    <submittedName>
        <fullName evidence="2">Uncharacterized protein</fullName>
    </submittedName>
</protein>
<evidence type="ECO:0000313" key="2">
    <source>
        <dbReference type="EMBL" id="KAJ1094897.1"/>
    </source>
</evidence>
<dbReference type="AlphaFoldDB" id="A0AAV7LUU9"/>
<sequence length="114" mass="11848">MPSPLPSLVNAVAAAESAQCSRRCRVWPVLSPLQSLASALAAAESGQCSRRCRVWPVLSPLLSLVSALSAAESEKKDPDGGRVTTSVVYEGDAGSSLPGANEGNEDGLGFRHDR</sequence>
<gene>
    <name evidence="2" type="ORF">NDU88_000073</name>
</gene>
<keyword evidence="3" id="KW-1185">Reference proteome</keyword>
<organism evidence="2 3">
    <name type="scientific">Pleurodeles waltl</name>
    <name type="common">Iberian ribbed newt</name>
    <dbReference type="NCBI Taxonomy" id="8319"/>
    <lineage>
        <taxon>Eukaryota</taxon>
        <taxon>Metazoa</taxon>
        <taxon>Chordata</taxon>
        <taxon>Craniata</taxon>
        <taxon>Vertebrata</taxon>
        <taxon>Euteleostomi</taxon>
        <taxon>Amphibia</taxon>
        <taxon>Batrachia</taxon>
        <taxon>Caudata</taxon>
        <taxon>Salamandroidea</taxon>
        <taxon>Salamandridae</taxon>
        <taxon>Pleurodelinae</taxon>
        <taxon>Pleurodeles</taxon>
    </lineage>
</organism>
<evidence type="ECO:0000313" key="3">
    <source>
        <dbReference type="Proteomes" id="UP001066276"/>
    </source>
</evidence>
<dbReference type="Proteomes" id="UP001066276">
    <property type="component" value="Chromosome 10"/>
</dbReference>
<dbReference type="EMBL" id="JANPWB010000014">
    <property type="protein sequence ID" value="KAJ1094897.1"/>
    <property type="molecule type" value="Genomic_DNA"/>
</dbReference>
<evidence type="ECO:0000256" key="1">
    <source>
        <dbReference type="SAM" id="MobiDB-lite"/>
    </source>
</evidence>
<accession>A0AAV7LUU9</accession>
<name>A0AAV7LUU9_PLEWA</name>
<comment type="caution">
    <text evidence="2">The sequence shown here is derived from an EMBL/GenBank/DDBJ whole genome shotgun (WGS) entry which is preliminary data.</text>
</comment>
<proteinExistence type="predicted"/>
<feature type="region of interest" description="Disordered" evidence="1">
    <location>
        <begin position="73"/>
        <end position="114"/>
    </location>
</feature>